<dbReference type="PRINTS" id="PR00463">
    <property type="entry name" value="EP450I"/>
</dbReference>
<reference evidence="11" key="2">
    <citation type="submission" date="2020-11" db="EMBL/GenBank/DDBJ databases">
        <authorList>
            <consortium name="DOE Joint Genome Institute"/>
            <person name="Kuo A."/>
            <person name="Miyauchi S."/>
            <person name="Kiss E."/>
            <person name="Drula E."/>
            <person name="Kohler A."/>
            <person name="Sanchez-Garcia M."/>
            <person name="Andreopoulos B."/>
            <person name="Barry K.W."/>
            <person name="Bonito G."/>
            <person name="Buee M."/>
            <person name="Carver A."/>
            <person name="Chen C."/>
            <person name="Cichocki N."/>
            <person name="Clum A."/>
            <person name="Culley D."/>
            <person name="Crous P.W."/>
            <person name="Fauchery L."/>
            <person name="Girlanda M."/>
            <person name="Hayes R."/>
            <person name="Keri Z."/>
            <person name="Labutti K."/>
            <person name="Lipzen A."/>
            <person name="Lombard V."/>
            <person name="Magnuson J."/>
            <person name="Maillard F."/>
            <person name="Morin E."/>
            <person name="Murat C."/>
            <person name="Nolan M."/>
            <person name="Ohm R."/>
            <person name="Pangilinan J."/>
            <person name="Pereira M."/>
            <person name="Perotto S."/>
            <person name="Peter M."/>
            <person name="Riley R."/>
            <person name="Sitrit Y."/>
            <person name="Stielow B."/>
            <person name="Szollosi G."/>
            <person name="Zifcakova L."/>
            <person name="Stursova M."/>
            <person name="Spatafora J.W."/>
            <person name="Tedersoo L."/>
            <person name="Vaario L.-M."/>
            <person name="Yamada A."/>
            <person name="Yan M."/>
            <person name="Wang P."/>
            <person name="Xu J."/>
            <person name="Bruns T."/>
            <person name="Baldrian P."/>
            <person name="Vilgalys R."/>
            <person name="Henrissat B."/>
            <person name="Grigoriev I.V."/>
            <person name="Hibbett D."/>
            <person name="Nagy L.G."/>
            <person name="Martin F.M."/>
        </authorList>
    </citation>
    <scope>NUCLEOTIDE SEQUENCE</scope>
    <source>
        <strain evidence="11">UH-Tt-Lm1</strain>
    </source>
</reference>
<sequence length="529" mass="60015">MSEHPLLLTYSLAALEPSQICWGLFSAVVLVIVLSKAAKKPPNYPPGPPRDPILGNARQMTGEHIELKFTKWGKRYGDVIYLQVLGQSLVVLNSYTACKDLLEKRGGIYSSRPRFVLLSELMGYGDVLVHQRGGPRFRKHRRIVQDQFSANSLMSYVGLQRKEVYTTLIDIGNAPQKFEKHMKRFPAGLILNIAYGYNVRNCEDPFVTIADEATRNTVKAGGPGAMLCDMFPMLKYMPAWFPFAHFKRHALFTRELVLKMFDAPYQWTKAQIDDGTATRCIAVDLVETLRTQSGGYDPSKTIDEQDIRHITGVLYAAGTDTTDSFLMSFMLCMVLHPEVLEKAQKEIDQVVGNDRLVEFDDRDSLPYFDYVLKEVLRWGCPVPLGVPHQLTTDDEYRGYFLPKDTTVLVNAWAITRNEELYPEPEKFNPERFRGKMDSEAAHQVDSIFGFGRRVCPGKVFAEANVWLLMANIVATMNIEKTTDEMGQPMTPNGEYIGSYVRHAKPFPCKISYRSEKARATVEHTKLLHS</sequence>
<dbReference type="Proteomes" id="UP000736335">
    <property type="component" value="Unassembled WGS sequence"/>
</dbReference>
<dbReference type="CDD" id="cd11065">
    <property type="entry name" value="CYP64-like"/>
    <property type="match status" value="1"/>
</dbReference>
<evidence type="ECO:0000256" key="2">
    <source>
        <dbReference type="ARBA" id="ARBA00005179"/>
    </source>
</evidence>
<evidence type="ECO:0000313" key="11">
    <source>
        <dbReference type="EMBL" id="KAF9784778.1"/>
    </source>
</evidence>
<dbReference type="InterPro" id="IPR036396">
    <property type="entry name" value="Cyt_P450_sf"/>
</dbReference>
<feature type="binding site" description="axial binding residue" evidence="9">
    <location>
        <position position="455"/>
    </location>
    <ligand>
        <name>heme</name>
        <dbReference type="ChEBI" id="CHEBI:30413"/>
    </ligand>
    <ligandPart>
        <name>Fe</name>
        <dbReference type="ChEBI" id="CHEBI:18248"/>
    </ligandPart>
</feature>
<name>A0A9P6L5X7_9AGAM</name>
<dbReference type="GO" id="GO:0004497">
    <property type="term" value="F:monooxygenase activity"/>
    <property type="evidence" value="ECO:0007669"/>
    <property type="project" value="UniProtKB-KW"/>
</dbReference>
<accession>A0A9P6L5X7</accession>
<dbReference type="InterPro" id="IPR002401">
    <property type="entry name" value="Cyt_P450_E_grp-I"/>
</dbReference>
<keyword evidence="12" id="KW-1185">Reference proteome</keyword>
<protein>
    <submittedName>
        <fullName evidence="11">Cytochrome P450</fullName>
    </submittedName>
</protein>
<evidence type="ECO:0000256" key="5">
    <source>
        <dbReference type="ARBA" id="ARBA00022723"/>
    </source>
</evidence>
<evidence type="ECO:0000313" key="12">
    <source>
        <dbReference type="Proteomes" id="UP000736335"/>
    </source>
</evidence>
<dbReference type="InterPro" id="IPR001128">
    <property type="entry name" value="Cyt_P450"/>
</dbReference>
<keyword evidence="8 10" id="KW-0503">Monooxygenase</keyword>
<dbReference type="OrthoDB" id="2789670at2759"/>
<dbReference type="InterPro" id="IPR017972">
    <property type="entry name" value="Cyt_P450_CS"/>
</dbReference>
<comment type="similarity">
    <text evidence="3 10">Belongs to the cytochrome P450 family.</text>
</comment>
<dbReference type="Pfam" id="PF00067">
    <property type="entry name" value="p450"/>
    <property type="match status" value="1"/>
</dbReference>
<evidence type="ECO:0000256" key="9">
    <source>
        <dbReference type="PIRSR" id="PIRSR602401-1"/>
    </source>
</evidence>
<dbReference type="Gene3D" id="1.10.630.10">
    <property type="entry name" value="Cytochrome P450"/>
    <property type="match status" value="1"/>
</dbReference>
<keyword evidence="6 10" id="KW-0560">Oxidoreductase</keyword>
<proteinExistence type="inferred from homology"/>
<evidence type="ECO:0000256" key="1">
    <source>
        <dbReference type="ARBA" id="ARBA00001971"/>
    </source>
</evidence>
<dbReference type="PROSITE" id="PS00086">
    <property type="entry name" value="CYTOCHROME_P450"/>
    <property type="match status" value="1"/>
</dbReference>
<organism evidence="11 12">
    <name type="scientific">Thelephora terrestris</name>
    <dbReference type="NCBI Taxonomy" id="56493"/>
    <lineage>
        <taxon>Eukaryota</taxon>
        <taxon>Fungi</taxon>
        <taxon>Dikarya</taxon>
        <taxon>Basidiomycota</taxon>
        <taxon>Agaricomycotina</taxon>
        <taxon>Agaricomycetes</taxon>
        <taxon>Thelephorales</taxon>
        <taxon>Thelephoraceae</taxon>
        <taxon>Thelephora</taxon>
    </lineage>
</organism>
<comment type="cofactor">
    <cofactor evidence="1 9">
        <name>heme</name>
        <dbReference type="ChEBI" id="CHEBI:30413"/>
    </cofactor>
</comment>
<gene>
    <name evidence="11" type="ORF">BJ322DRAFT_1066309</name>
</gene>
<dbReference type="GO" id="GO:0016705">
    <property type="term" value="F:oxidoreductase activity, acting on paired donors, with incorporation or reduction of molecular oxygen"/>
    <property type="evidence" value="ECO:0007669"/>
    <property type="project" value="InterPro"/>
</dbReference>
<dbReference type="AlphaFoldDB" id="A0A9P6L5X7"/>
<dbReference type="InterPro" id="IPR050364">
    <property type="entry name" value="Cytochrome_P450_fung"/>
</dbReference>
<keyword evidence="4 9" id="KW-0349">Heme</keyword>
<keyword evidence="5 9" id="KW-0479">Metal-binding</keyword>
<evidence type="ECO:0000256" key="7">
    <source>
        <dbReference type="ARBA" id="ARBA00023004"/>
    </source>
</evidence>
<evidence type="ECO:0000256" key="3">
    <source>
        <dbReference type="ARBA" id="ARBA00010617"/>
    </source>
</evidence>
<evidence type="ECO:0000256" key="6">
    <source>
        <dbReference type="ARBA" id="ARBA00023002"/>
    </source>
</evidence>
<comment type="pathway">
    <text evidence="2">Secondary metabolite biosynthesis.</text>
</comment>
<reference evidence="11" key="1">
    <citation type="journal article" date="2020" name="Nat. Commun.">
        <title>Large-scale genome sequencing of mycorrhizal fungi provides insights into the early evolution of symbiotic traits.</title>
        <authorList>
            <person name="Miyauchi S."/>
            <person name="Kiss E."/>
            <person name="Kuo A."/>
            <person name="Drula E."/>
            <person name="Kohler A."/>
            <person name="Sanchez-Garcia M."/>
            <person name="Morin E."/>
            <person name="Andreopoulos B."/>
            <person name="Barry K.W."/>
            <person name="Bonito G."/>
            <person name="Buee M."/>
            <person name="Carver A."/>
            <person name="Chen C."/>
            <person name="Cichocki N."/>
            <person name="Clum A."/>
            <person name="Culley D."/>
            <person name="Crous P.W."/>
            <person name="Fauchery L."/>
            <person name="Girlanda M."/>
            <person name="Hayes R.D."/>
            <person name="Keri Z."/>
            <person name="LaButti K."/>
            <person name="Lipzen A."/>
            <person name="Lombard V."/>
            <person name="Magnuson J."/>
            <person name="Maillard F."/>
            <person name="Murat C."/>
            <person name="Nolan M."/>
            <person name="Ohm R.A."/>
            <person name="Pangilinan J."/>
            <person name="Pereira M.F."/>
            <person name="Perotto S."/>
            <person name="Peter M."/>
            <person name="Pfister S."/>
            <person name="Riley R."/>
            <person name="Sitrit Y."/>
            <person name="Stielow J.B."/>
            <person name="Szollosi G."/>
            <person name="Zifcakova L."/>
            <person name="Stursova M."/>
            <person name="Spatafora J.W."/>
            <person name="Tedersoo L."/>
            <person name="Vaario L.M."/>
            <person name="Yamada A."/>
            <person name="Yan M."/>
            <person name="Wang P."/>
            <person name="Xu J."/>
            <person name="Bruns T."/>
            <person name="Baldrian P."/>
            <person name="Vilgalys R."/>
            <person name="Dunand C."/>
            <person name="Henrissat B."/>
            <person name="Grigoriev I.V."/>
            <person name="Hibbett D."/>
            <person name="Nagy L.G."/>
            <person name="Martin F.M."/>
        </authorList>
    </citation>
    <scope>NUCLEOTIDE SEQUENCE</scope>
    <source>
        <strain evidence="11">UH-Tt-Lm1</strain>
    </source>
</reference>
<keyword evidence="7 9" id="KW-0408">Iron</keyword>
<evidence type="ECO:0000256" key="10">
    <source>
        <dbReference type="RuleBase" id="RU000461"/>
    </source>
</evidence>
<evidence type="ECO:0000256" key="4">
    <source>
        <dbReference type="ARBA" id="ARBA00022617"/>
    </source>
</evidence>
<dbReference type="EMBL" id="WIUZ02000008">
    <property type="protein sequence ID" value="KAF9784778.1"/>
    <property type="molecule type" value="Genomic_DNA"/>
</dbReference>
<dbReference type="SUPFAM" id="SSF48264">
    <property type="entry name" value="Cytochrome P450"/>
    <property type="match status" value="1"/>
</dbReference>
<dbReference type="PANTHER" id="PTHR46300:SF5">
    <property type="entry name" value="CYTOCHROME P450"/>
    <property type="match status" value="1"/>
</dbReference>
<comment type="caution">
    <text evidence="11">The sequence shown here is derived from an EMBL/GenBank/DDBJ whole genome shotgun (WGS) entry which is preliminary data.</text>
</comment>
<dbReference type="GO" id="GO:0005506">
    <property type="term" value="F:iron ion binding"/>
    <property type="evidence" value="ECO:0007669"/>
    <property type="project" value="InterPro"/>
</dbReference>
<evidence type="ECO:0000256" key="8">
    <source>
        <dbReference type="ARBA" id="ARBA00023033"/>
    </source>
</evidence>
<dbReference type="GO" id="GO:0020037">
    <property type="term" value="F:heme binding"/>
    <property type="evidence" value="ECO:0007669"/>
    <property type="project" value="InterPro"/>
</dbReference>
<dbReference type="PANTHER" id="PTHR46300">
    <property type="entry name" value="P450, PUTATIVE (EUROFUNG)-RELATED-RELATED"/>
    <property type="match status" value="1"/>
</dbReference>